<dbReference type="RefSeq" id="WP_246806217.1">
    <property type="nucleotide sequence ID" value="NZ_JACHBG010000002.1"/>
</dbReference>
<protein>
    <submittedName>
        <fullName evidence="2">GR25 family glycosyltransferase involved in LPS biosynthesis</fullName>
    </submittedName>
</protein>
<accession>A0A7X0ING4</accession>
<dbReference type="Pfam" id="PF01755">
    <property type="entry name" value="Glyco_transf_25"/>
    <property type="match status" value="1"/>
</dbReference>
<evidence type="ECO:0000313" key="3">
    <source>
        <dbReference type="Proteomes" id="UP000565576"/>
    </source>
</evidence>
<dbReference type="GO" id="GO:0016740">
    <property type="term" value="F:transferase activity"/>
    <property type="evidence" value="ECO:0007669"/>
    <property type="project" value="UniProtKB-KW"/>
</dbReference>
<gene>
    <name evidence="2" type="ORF">GGD46_001118</name>
</gene>
<evidence type="ECO:0000259" key="1">
    <source>
        <dbReference type="Pfam" id="PF01755"/>
    </source>
</evidence>
<reference evidence="2 3" key="1">
    <citation type="submission" date="2020-08" db="EMBL/GenBank/DDBJ databases">
        <title>Genomic Encyclopedia of Type Strains, Phase IV (KMG-V): Genome sequencing to study the core and pangenomes of soil and plant-associated prokaryotes.</title>
        <authorList>
            <person name="Whitman W."/>
        </authorList>
    </citation>
    <scope>NUCLEOTIDE SEQUENCE [LARGE SCALE GENOMIC DNA]</scope>
    <source>
        <strain evidence="2 3">SEMIA 4060</strain>
    </source>
</reference>
<feature type="domain" description="Glycosyl transferase family 25" evidence="1">
    <location>
        <begin position="23"/>
        <end position="196"/>
    </location>
</feature>
<dbReference type="AlphaFoldDB" id="A0A7X0ING4"/>
<sequence>MGFGFDNASKTGAGEPGQPVIRAFVVHLDRARDRMPQVERLMAQLQVPCEIVEAVDGRRLTKAEIDRVYRRRLHKPTYPFELSTGEIACFLSHRKAWATIVEQDIDAGLIFEDDVEVDDLFPAAFAAAKACLTAGAFIRFPFRMGKEQGRSVLTQGRTTVIRPVRIGLGMVAQLVTREAAVRLLEATEAFDRPVDTFVQMSWLTHVSPLAVLPGGVHEISSQLGGSTIKSSRTLMERLSREVLRPLYRTRIALRSRRSI</sequence>
<dbReference type="EMBL" id="JACHBG010000002">
    <property type="protein sequence ID" value="MBB6483852.1"/>
    <property type="molecule type" value="Genomic_DNA"/>
</dbReference>
<comment type="caution">
    <text evidence="2">The sequence shown here is derived from an EMBL/GenBank/DDBJ whole genome shotgun (WGS) entry which is preliminary data.</text>
</comment>
<proteinExistence type="predicted"/>
<keyword evidence="2" id="KW-0808">Transferase</keyword>
<organism evidence="2 3">
    <name type="scientific">Rhizobium lusitanum</name>
    <dbReference type="NCBI Taxonomy" id="293958"/>
    <lineage>
        <taxon>Bacteria</taxon>
        <taxon>Pseudomonadati</taxon>
        <taxon>Pseudomonadota</taxon>
        <taxon>Alphaproteobacteria</taxon>
        <taxon>Hyphomicrobiales</taxon>
        <taxon>Rhizobiaceae</taxon>
        <taxon>Rhizobium/Agrobacterium group</taxon>
        <taxon>Rhizobium</taxon>
    </lineage>
</organism>
<dbReference type="InterPro" id="IPR002654">
    <property type="entry name" value="Glyco_trans_25"/>
</dbReference>
<dbReference type="CDD" id="cd06532">
    <property type="entry name" value="Glyco_transf_25"/>
    <property type="match status" value="1"/>
</dbReference>
<name>A0A7X0ING4_9HYPH</name>
<evidence type="ECO:0000313" key="2">
    <source>
        <dbReference type="EMBL" id="MBB6483852.1"/>
    </source>
</evidence>
<dbReference type="Proteomes" id="UP000565576">
    <property type="component" value="Unassembled WGS sequence"/>
</dbReference>